<dbReference type="SUPFAM" id="SSF47459">
    <property type="entry name" value="HLH, helix-loop-helix DNA-binding domain"/>
    <property type="match status" value="1"/>
</dbReference>
<dbReference type="GO" id="GO:0000981">
    <property type="term" value="F:DNA-binding transcription factor activity, RNA polymerase II-specific"/>
    <property type="evidence" value="ECO:0007669"/>
    <property type="project" value="InterPro"/>
</dbReference>
<dbReference type="PANTHER" id="PTHR13864">
    <property type="entry name" value="T-CELL ACUTE LYMPHOCYTIC LEUKEMIA/STEM CELL LEUKEMIA-RELATED"/>
    <property type="match status" value="1"/>
</dbReference>
<gene>
    <name evidence="7" type="primary">LOC106173007</name>
</gene>
<accession>A0A1S3JH01</accession>
<dbReference type="GO" id="GO:0046983">
    <property type="term" value="F:protein dimerization activity"/>
    <property type="evidence" value="ECO:0007669"/>
    <property type="project" value="InterPro"/>
</dbReference>
<dbReference type="AlphaFoldDB" id="A0A1S3JH01"/>
<feature type="domain" description="BHLH" evidence="5">
    <location>
        <begin position="145"/>
        <end position="197"/>
    </location>
</feature>
<dbReference type="InterPro" id="IPR011598">
    <property type="entry name" value="bHLH_dom"/>
</dbReference>
<evidence type="ECO:0000256" key="2">
    <source>
        <dbReference type="ARBA" id="ARBA00023125"/>
    </source>
</evidence>
<dbReference type="PANTHER" id="PTHR13864:SF15">
    <property type="entry name" value="T-CELL ACUTE LYMPHOCYTIC LEUKEMIA PROTEIN 1 HOMOLOG-RELATED"/>
    <property type="match status" value="1"/>
</dbReference>
<evidence type="ECO:0000256" key="1">
    <source>
        <dbReference type="ARBA" id="ARBA00023015"/>
    </source>
</evidence>
<dbReference type="PROSITE" id="PS50888">
    <property type="entry name" value="BHLH"/>
    <property type="match status" value="1"/>
</dbReference>
<keyword evidence="2" id="KW-0238">DNA-binding</keyword>
<dbReference type="GeneID" id="106173007"/>
<dbReference type="SMART" id="SM00353">
    <property type="entry name" value="HLH"/>
    <property type="match status" value="1"/>
</dbReference>
<dbReference type="GO" id="GO:0000978">
    <property type="term" value="F:RNA polymerase II cis-regulatory region sequence-specific DNA binding"/>
    <property type="evidence" value="ECO:0007669"/>
    <property type="project" value="TreeGrafter"/>
</dbReference>
<dbReference type="InParanoid" id="A0A1S3JH01"/>
<evidence type="ECO:0000259" key="5">
    <source>
        <dbReference type="PROSITE" id="PS50888"/>
    </source>
</evidence>
<dbReference type="InterPro" id="IPR036638">
    <property type="entry name" value="HLH_DNA-bd_sf"/>
</dbReference>
<protein>
    <submittedName>
        <fullName evidence="7">Uncharacterized protein LOC106173007</fullName>
    </submittedName>
</protein>
<proteinExistence type="predicted"/>
<reference evidence="7" key="1">
    <citation type="submission" date="2025-08" db="UniProtKB">
        <authorList>
            <consortium name="RefSeq"/>
        </authorList>
    </citation>
    <scope>IDENTIFICATION</scope>
    <source>
        <tissue evidence="7">Gonads</tissue>
    </source>
</reference>
<organism evidence="6 7">
    <name type="scientific">Lingula anatina</name>
    <name type="common">Brachiopod</name>
    <name type="synonym">Lingula unguis</name>
    <dbReference type="NCBI Taxonomy" id="7574"/>
    <lineage>
        <taxon>Eukaryota</taxon>
        <taxon>Metazoa</taxon>
        <taxon>Spiralia</taxon>
        <taxon>Lophotrochozoa</taxon>
        <taxon>Brachiopoda</taxon>
        <taxon>Linguliformea</taxon>
        <taxon>Lingulata</taxon>
        <taxon>Lingulida</taxon>
        <taxon>Linguloidea</taxon>
        <taxon>Lingulidae</taxon>
        <taxon>Lingula</taxon>
    </lineage>
</organism>
<feature type="region of interest" description="Disordered" evidence="4">
    <location>
        <begin position="1"/>
        <end position="25"/>
    </location>
</feature>
<dbReference type="Proteomes" id="UP000085678">
    <property type="component" value="Unplaced"/>
</dbReference>
<keyword evidence="1" id="KW-0805">Transcription regulation</keyword>
<dbReference type="FunFam" id="4.10.280.10:FF:000015">
    <property type="entry name" value="T-cell acute lymphocytic leukemia 1"/>
    <property type="match status" value="1"/>
</dbReference>
<dbReference type="CDD" id="cd19708">
    <property type="entry name" value="bHLH_TS_dHLH3B_like"/>
    <property type="match status" value="1"/>
</dbReference>
<name>A0A1S3JH01_LINAN</name>
<keyword evidence="3" id="KW-0804">Transcription</keyword>
<dbReference type="OrthoDB" id="10069510at2759"/>
<dbReference type="KEGG" id="lak:106173007"/>
<evidence type="ECO:0000256" key="4">
    <source>
        <dbReference type="SAM" id="MobiDB-lite"/>
    </source>
</evidence>
<dbReference type="Pfam" id="PF00010">
    <property type="entry name" value="HLH"/>
    <property type="match status" value="1"/>
</dbReference>
<feature type="region of interest" description="Disordered" evidence="4">
    <location>
        <begin position="207"/>
        <end position="271"/>
    </location>
</feature>
<feature type="compositionally biased region" description="Basic and acidic residues" evidence="4">
    <location>
        <begin position="1"/>
        <end position="15"/>
    </location>
</feature>
<evidence type="ECO:0000313" key="6">
    <source>
        <dbReference type="Proteomes" id="UP000085678"/>
    </source>
</evidence>
<dbReference type="STRING" id="7574.A0A1S3JH01"/>
<dbReference type="InterPro" id="IPR040238">
    <property type="entry name" value="TAL-like"/>
</dbReference>
<evidence type="ECO:0000313" key="7">
    <source>
        <dbReference type="RefSeq" id="XP_013409421.1"/>
    </source>
</evidence>
<evidence type="ECO:0000256" key="3">
    <source>
        <dbReference type="ARBA" id="ARBA00023163"/>
    </source>
</evidence>
<keyword evidence="6" id="KW-1185">Reference proteome</keyword>
<dbReference type="RefSeq" id="XP_013409421.1">
    <property type="nucleotide sequence ID" value="XM_013553967.1"/>
</dbReference>
<sequence length="271" mass="31043">METLRPLHDEKENRHVTSAPAENDMEVERCENGKVAYGNNNDSQYLDRSQTSEFIRMSDGESESNFKLGGDAARPLVQKAVGPGNVPYITLQHRPFLPPLRPPCLYNFKPTFLPLSHPDMLSGRRYYRRRSNGGDAAQPPVRKLVRRIFTNTRERWRQQNVNGAFAELRKLVPTYPPDKKLSKNEILRLAIKYINLLGNVVRFQKQQNGEDVSEDHIVNPQDSESSRQDQDYEDPPSPSTTASQLDSPLSCYYDDSSDIDESEIGIYEEQR</sequence>
<dbReference type="Gene3D" id="4.10.280.10">
    <property type="entry name" value="Helix-loop-helix DNA-binding domain"/>
    <property type="match status" value="1"/>
</dbReference>